<feature type="compositionally biased region" description="Basic residues" evidence="1">
    <location>
        <begin position="97"/>
        <end position="106"/>
    </location>
</feature>
<feature type="region of interest" description="Disordered" evidence="1">
    <location>
        <begin position="97"/>
        <end position="124"/>
    </location>
</feature>
<dbReference type="EMBL" id="GEBQ01009621">
    <property type="protein sequence ID" value="JAT30356.1"/>
    <property type="molecule type" value="Transcribed_RNA"/>
</dbReference>
<dbReference type="AlphaFoldDB" id="A0A1B6M359"/>
<gene>
    <name evidence="2" type="ORF">g.54201</name>
</gene>
<proteinExistence type="predicted"/>
<evidence type="ECO:0000313" key="2">
    <source>
        <dbReference type="EMBL" id="JAT30356.1"/>
    </source>
</evidence>
<feature type="non-terminal residue" evidence="2">
    <location>
        <position position="1"/>
    </location>
</feature>
<name>A0A1B6M359_9HEMI</name>
<reference evidence="2" key="1">
    <citation type="submission" date="2015-11" db="EMBL/GenBank/DDBJ databases">
        <title>De novo transcriptome assembly of four potential Pierce s Disease insect vectors from Arizona vineyards.</title>
        <authorList>
            <person name="Tassone E.E."/>
        </authorList>
    </citation>
    <scope>NUCLEOTIDE SEQUENCE</scope>
</reference>
<organism evidence="2">
    <name type="scientific">Graphocephala atropunctata</name>
    <dbReference type="NCBI Taxonomy" id="36148"/>
    <lineage>
        <taxon>Eukaryota</taxon>
        <taxon>Metazoa</taxon>
        <taxon>Ecdysozoa</taxon>
        <taxon>Arthropoda</taxon>
        <taxon>Hexapoda</taxon>
        <taxon>Insecta</taxon>
        <taxon>Pterygota</taxon>
        <taxon>Neoptera</taxon>
        <taxon>Paraneoptera</taxon>
        <taxon>Hemiptera</taxon>
        <taxon>Auchenorrhyncha</taxon>
        <taxon>Membracoidea</taxon>
        <taxon>Cicadellidae</taxon>
        <taxon>Cicadellinae</taxon>
        <taxon>Cicadellini</taxon>
        <taxon>Graphocephala</taxon>
    </lineage>
</organism>
<accession>A0A1B6M359</accession>
<sequence length="124" mass="13837">PSLLKKCLHGRTQNCNEAFNNIIWTRLPKTDFVNSQTIKIGVLDAVLCFNDGALGKVRVLESLCGKAGSNCVVGLIKQDSTRLRKAELAYKEVEKRARKAKKTAKRRLQDVEDEEEPTYGAGLF</sequence>
<evidence type="ECO:0000256" key="1">
    <source>
        <dbReference type="SAM" id="MobiDB-lite"/>
    </source>
</evidence>
<protein>
    <submittedName>
        <fullName evidence="2">Uncharacterized protein</fullName>
    </submittedName>
</protein>